<feature type="transmembrane region" description="Helical" evidence="1">
    <location>
        <begin position="83"/>
        <end position="106"/>
    </location>
</feature>
<feature type="transmembrane region" description="Helical" evidence="1">
    <location>
        <begin position="186"/>
        <end position="215"/>
    </location>
</feature>
<keyword evidence="1" id="KW-0812">Transmembrane</keyword>
<evidence type="ECO:0000313" key="4">
    <source>
        <dbReference type="EMBL" id="VFT91775.1"/>
    </source>
</evidence>
<evidence type="ECO:0000313" key="5">
    <source>
        <dbReference type="Proteomes" id="UP000332933"/>
    </source>
</evidence>
<keyword evidence="1" id="KW-1133">Transmembrane helix</keyword>
<feature type="domain" description="Putative sensor" evidence="2">
    <location>
        <begin position="91"/>
        <end position="286"/>
    </location>
</feature>
<dbReference type="InterPro" id="IPR025828">
    <property type="entry name" value="Put_sensor_dom"/>
</dbReference>
<accession>A0A485L2A4</accession>
<feature type="transmembrane region" description="Helical" evidence="1">
    <location>
        <begin position="112"/>
        <end position="131"/>
    </location>
</feature>
<sequence length="323" mass="35881">MQNQPPMFQPQEKTQAVYAVPYQQQAQQQYSTPYALPSAPVASYNPSYPYGTAAPPLPPQHAAPEEENCVWYAITSPLRPTTYLLLVSTVINLAFSTIAFALVVALGSVGAGLLPLCCLGLLVWQLLLYVIHFLAHIDARLYNCTAPAVDQITVNFDVPRQGLYHYSGFRISPDLSNFSKESLLAVFYFVAVKFPLAVLSSISTLVVLATSLVLLTFPLYRDEYVHHQGLFKHMHSDDDGHFTINVNGHAIETLEPSQVVVVGVILLYLTIGLLHLFGRLTRWATKFFTCEYFATSGVVHLYSTLPQYMPLAQQAPTYVYSGQ</sequence>
<evidence type="ECO:0000313" key="3">
    <source>
        <dbReference type="EMBL" id="KAF0694142.1"/>
    </source>
</evidence>
<protein>
    <submittedName>
        <fullName evidence="4">Aste57867_14961 protein</fullName>
    </submittedName>
</protein>
<dbReference type="Pfam" id="PF13796">
    <property type="entry name" value="Sensor"/>
    <property type="match status" value="1"/>
</dbReference>
<organism evidence="4 5">
    <name type="scientific">Aphanomyces stellatus</name>
    <dbReference type="NCBI Taxonomy" id="120398"/>
    <lineage>
        <taxon>Eukaryota</taxon>
        <taxon>Sar</taxon>
        <taxon>Stramenopiles</taxon>
        <taxon>Oomycota</taxon>
        <taxon>Saprolegniomycetes</taxon>
        <taxon>Saprolegniales</taxon>
        <taxon>Verrucalvaceae</taxon>
        <taxon>Aphanomyces</taxon>
    </lineage>
</organism>
<name>A0A485L2A4_9STRA</name>
<reference evidence="4 5" key="1">
    <citation type="submission" date="2019-03" db="EMBL/GenBank/DDBJ databases">
        <authorList>
            <person name="Gaulin E."/>
            <person name="Dumas B."/>
        </authorList>
    </citation>
    <scope>NUCLEOTIDE SEQUENCE [LARGE SCALE GENOMIC DNA]</scope>
    <source>
        <strain evidence="4">CBS 568.67</strain>
    </source>
</reference>
<proteinExistence type="predicted"/>
<dbReference type="EMBL" id="CAADRA010005618">
    <property type="protein sequence ID" value="VFT91775.1"/>
    <property type="molecule type" value="Genomic_DNA"/>
</dbReference>
<evidence type="ECO:0000256" key="1">
    <source>
        <dbReference type="SAM" id="Phobius"/>
    </source>
</evidence>
<dbReference type="Proteomes" id="UP000332933">
    <property type="component" value="Unassembled WGS sequence"/>
</dbReference>
<keyword evidence="1" id="KW-0472">Membrane</keyword>
<dbReference type="EMBL" id="VJMH01005597">
    <property type="protein sequence ID" value="KAF0694142.1"/>
    <property type="molecule type" value="Genomic_DNA"/>
</dbReference>
<evidence type="ECO:0000259" key="2">
    <source>
        <dbReference type="Pfam" id="PF13796"/>
    </source>
</evidence>
<dbReference type="AlphaFoldDB" id="A0A485L2A4"/>
<gene>
    <name evidence="4" type="primary">Aste57867_14961</name>
    <name evidence="3" type="ORF">As57867_014905</name>
    <name evidence="4" type="ORF">ASTE57867_14961</name>
</gene>
<keyword evidence="5" id="KW-1185">Reference proteome</keyword>
<reference evidence="3" key="2">
    <citation type="submission" date="2019-06" db="EMBL/GenBank/DDBJ databases">
        <title>Genomics analysis of Aphanomyces spp. identifies a new class of oomycete effector associated with host adaptation.</title>
        <authorList>
            <person name="Gaulin E."/>
        </authorList>
    </citation>
    <scope>NUCLEOTIDE SEQUENCE</scope>
    <source>
        <strain evidence="3">CBS 578.67</strain>
    </source>
</reference>
<dbReference type="OrthoDB" id="79466at2759"/>
<feature type="transmembrane region" description="Helical" evidence="1">
    <location>
        <begin position="259"/>
        <end position="277"/>
    </location>
</feature>